<dbReference type="InterPro" id="IPR050416">
    <property type="entry name" value="FAD-linked_Oxidoreductase"/>
</dbReference>
<name>A0A6A6SU92_9PLEO</name>
<dbReference type="InterPro" id="IPR036318">
    <property type="entry name" value="FAD-bd_PCMH-like_sf"/>
</dbReference>
<organism evidence="6 7">
    <name type="scientific">Lophiostoma macrostomum CBS 122681</name>
    <dbReference type="NCBI Taxonomy" id="1314788"/>
    <lineage>
        <taxon>Eukaryota</taxon>
        <taxon>Fungi</taxon>
        <taxon>Dikarya</taxon>
        <taxon>Ascomycota</taxon>
        <taxon>Pezizomycotina</taxon>
        <taxon>Dothideomycetes</taxon>
        <taxon>Pleosporomycetidae</taxon>
        <taxon>Pleosporales</taxon>
        <taxon>Lophiostomataceae</taxon>
        <taxon>Lophiostoma</taxon>
    </lineage>
</organism>
<evidence type="ECO:0000256" key="4">
    <source>
        <dbReference type="ARBA" id="ARBA00023002"/>
    </source>
</evidence>
<evidence type="ECO:0000259" key="5">
    <source>
        <dbReference type="PROSITE" id="PS51387"/>
    </source>
</evidence>
<protein>
    <submittedName>
        <fullName evidence="6">Putative oxidoreductase</fullName>
    </submittedName>
</protein>
<sequence length="498" mass="53976">MNNLVRPYAARRSVRCPGTIYLMPKPGISKAEKKRSVVNQTSMPESVRQCCLALSSSLGDDKLAFPQSPSYEASLKSYYSAQQQSIRPVCILLPQTTDDVSNAVKILVQHMAPFAIRSGGHTSWAGASNIVGGVTLDLRRLNRIDLTEGGKVVQVGAGATWGVVYEKLDPLGRSVAGGRVAGVGVGGLTLGGGISHLSLQHGWTCDTVRNFEVVLSDGTVVGANADDNSDLYFALRGGGNSFGVVTRIDLETFEQGLLWHASLVCDNSVLHTTIQEFVRLSAAEDYDEYASFLLTFACRAIENPPVYQNLMRLPTLQSSTGLKNTTTAAVETAAMVPNGLRSLYRTVTMVSDEVTLKTIHALWTEAAAQVASIADISWGISFDPVPPSFYARHAEENALGLTSRDGAALLVTLLDVRWSKETDDAFITSTTKTFIEKIELEAKKRGKYDPFVYLNYAGPDQDAIASYGAHSVERLERVRQRVDPAGLFTRQVAGFRSN</sequence>
<gene>
    <name evidence="6" type="ORF">K491DRAFT_770958</name>
</gene>
<evidence type="ECO:0000313" key="7">
    <source>
        <dbReference type="Proteomes" id="UP000799324"/>
    </source>
</evidence>
<keyword evidence="2" id="KW-0285">Flavoprotein</keyword>
<dbReference type="EMBL" id="MU004451">
    <property type="protein sequence ID" value="KAF2650541.1"/>
    <property type="molecule type" value="Genomic_DNA"/>
</dbReference>
<dbReference type="PANTHER" id="PTHR42973:SF22">
    <property type="entry name" value="FAD-BINDING PCMH-TYPE DOMAIN-CONTAINING PROTEIN-RELATED"/>
    <property type="match status" value="1"/>
</dbReference>
<dbReference type="Pfam" id="PF01565">
    <property type="entry name" value="FAD_binding_4"/>
    <property type="match status" value="1"/>
</dbReference>
<keyword evidence="4" id="KW-0560">Oxidoreductase</keyword>
<evidence type="ECO:0000256" key="3">
    <source>
        <dbReference type="ARBA" id="ARBA00022827"/>
    </source>
</evidence>
<reference evidence="6" key="1">
    <citation type="journal article" date="2020" name="Stud. Mycol.">
        <title>101 Dothideomycetes genomes: a test case for predicting lifestyles and emergence of pathogens.</title>
        <authorList>
            <person name="Haridas S."/>
            <person name="Albert R."/>
            <person name="Binder M."/>
            <person name="Bloem J."/>
            <person name="Labutti K."/>
            <person name="Salamov A."/>
            <person name="Andreopoulos B."/>
            <person name="Baker S."/>
            <person name="Barry K."/>
            <person name="Bills G."/>
            <person name="Bluhm B."/>
            <person name="Cannon C."/>
            <person name="Castanera R."/>
            <person name="Culley D."/>
            <person name="Daum C."/>
            <person name="Ezra D."/>
            <person name="Gonzalez J."/>
            <person name="Henrissat B."/>
            <person name="Kuo A."/>
            <person name="Liang C."/>
            <person name="Lipzen A."/>
            <person name="Lutzoni F."/>
            <person name="Magnuson J."/>
            <person name="Mondo S."/>
            <person name="Nolan M."/>
            <person name="Ohm R."/>
            <person name="Pangilinan J."/>
            <person name="Park H.-J."/>
            <person name="Ramirez L."/>
            <person name="Alfaro M."/>
            <person name="Sun H."/>
            <person name="Tritt A."/>
            <person name="Yoshinaga Y."/>
            <person name="Zwiers L.-H."/>
            <person name="Turgeon B."/>
            <person name="Goodwin S."/>
            <person name="Spatafora J."/>
            <person name="Crous P."/>
            <person name="Grigoriev I."/>
        </authorList>
    </citation>
    <scope>NUCLEOTIDE SEQUENCE</scope>
    <source>
        <strain evidence="6">CBS 122681</strain>
    </source>
</reference>
<evidence type="ECO:0000313" key="6">
    <source>
        <dbReference type="EMBL" id="KAF2650541.1"/>
    </source>
</evidence>
<proteinExistence type="inferred from homology"/>
<dbReference type="InterPro" id="IPR016166">
    <property type="entry name" value="FAD-bd_PCMH"/>
</dbReference>
<feature type="domain" description="FAD-binding PCMH-type" evidence="5">
    <location>
        <begin position="84"/>
        <end position="255"/>
    </location>
</feature>
<accession>A0A6A6SU92</accession>
<dbReference type="InterPro" id="IPR006094">
    <property type="entry name" value="Oxid_FAD_bind_N"/>
</dbReference>
<comment type="similarity">
    <text evidence="1">Belongs to the oxygen-dependent FAD-linked oxidoreductase family.</text>
</comment>
<dbReference type="AlphaFoldDB" id="A0A6A6SU92"/>
<evidence type="ECO:0000256" key="1">
    <source>
        <dbReference type="ARBA" id="ARBA00005466"/>
    </source>
</evidence>
<dbReference type="Proteomes" id="UP000799324">
    <property type="component" value="Unassembled WGS sequence"/>
</dbReference>
<dbReference type="GO" id="GO:0016491">
    <property type="term" value="F:oxidoreductase activity"/>
    <property type="evidence" value="ECO:0007669"/>
    <property type="project" value="UniProtKB-KW"/>
</dbReference>
<evidence type="ECO:0000256" key="2">
    <source>
        <dbReference type="ARBA" id="ARBA00022630"/>
    </source>
</evidence>
<dbReference type="InterPro" id="IPR016169">
    <property type="entry name" value="FAD-bd_PCMH_sub2"/>
</dbReference>
<dbReference type="PANTHER" id="PTHR42973">
    <property type="entry name" value="BINDING OXIDOREDUCTASE, PUTATIVE (AFU_ORTHOLOGUE AFUA_1G17690)-RELATED"/>
    <property type="match status" value="1"/>
</dbReference>
<dbReference type="Gene3D" id="3.30.465.10">
    <property type="match status" value="1"/>
</dbReference>
<dbReference type="OrthoDB" id="2151789at2759"/>
<keyword evidence="7" id="KW-1185">Reference proteome</keyword>
<dbReference type="SUPFAM" id="SSF56176">
    <property type="entry name" value="FAD-binding/transporter-associated domain-like"/>
    <property type="match status" value="1"/>
</dbReference>
<dbReference type="GO" id="GO:0071949">
    <property type="term" value="F:FAD binding"/>
    <property type="evidence" value="ECO:0007669"/>
    <property type="project" value="InterPro"/>
</dbReference>
<dbReference type="PROSITE" id="PS51387">
    <property type="entry name" value="FAD_PCMH"/>
    <property type="match status" value="1"/>
</dbReference>
<keyword evidence="3" id="KW-0274">FAD</keyword>